<keyword evidence="1" id="KW-1133">Transmembrane helix</keyword>
<reference evidence="3 5" key="3">
    <citation type="submission" date="2019-07" db="EMBL/GenBank/DDBJ databases">
        <title>Whole genome shotgun sequence of Methylobacterium oxalidis NBRC 107715.</title>
        <authorList>
            <person name="Hosoyama A."/>
            <person name="Uohara A."/>
            <person name="Ohji S."/>
            <person name="Ichikawa N."/>
        </authorList>
    </citation>
    <scope>NUCLEOTIDE SEQUENCE [LARGE SCALE GENOMIC DNA]</scope>
    <source>
        <strain evidence="3 5">NBRC 107715</strain>
    </source>
</reference>
<feature type="domain" description="Guanylate cyclase" evidence="2">
    <location>
        <begin position="262"/>
        <end position="393"/>
    </location>
</feature>
<dbReference type="Gene3D" id="3.30.70.1230">
    <property type="entry name" value="Nucleotide cyclase"/>
    <property type="match status" value="1"/>
</dbReference>
<dbReference type="GO" id="GO:0004016">
    <property type="term" value="F:adenylate cyclase activity"/>
    <property type="evidence" value="ECO:0007669"/>
    <property type="project" value="UniProtKB-ARBA"/>
</dbReference>
<sequence length="442" mass="46024">MGPCGAGQGIRDAVSEGVSRTGGNGGAFRLMRAAAGGRPLALHMIIVVVLLATAVTAGGTLHAPSYWVVLGVYAICSLGLGLASREPGTRLAAGEEEGGREPDWLAWASTLLNAGIALYLVVEHMLAGAVSEAEDAVAAVSRLPAFLLLLQTGLTMRVAHTILFCGLVTLAWGGTILFAALVPGSMHLGPRVSLTEEVFSLLTFLAAGLVVIDGTRRLRSAVATALRVEREKAVLARFVPGKVAADLAREGGLGTARARHACLFALDIRGFSALTREHARDDVVRALLDIRALTHAVVTEEGGIVDKYVGDAILALFVSGRPGEQARAALRSARAIGRRLQELNATRRREGQPDLSIIVALHAGEVLVGVFDDGYRAEFTVLGTAMNQLARIESRAKAAGLELALSETFAQLLGDPPGDGLALCPVREPAGAAGSLPLLTLA</sequence>
<dbReference type="InterPro" id="IPR029787">
    <property type="entry name" value="Nucleotide_cyclase"/>
</dbReference>
<keyword evidence="6" id="KW-1185">Reference proteome</keyword>
<dbReference type="SUPFAM" id="SSF55073">
    <property type="entry name" value="Nucleotide cyclase"/>
    <property type="match status" value="1"/>
</dbReference>
<dbReference type="PANTHER" id="PTHR43081:SF1">
    <property type="entry name" value="ADENYLATE CYCLASE, TERMINAL-DIFFERENTIATION SPECIFIC"/>
    <property type="match status" value="1"/>
</dbReference>
<dbReference type="EMBL" id="BJZU01000017">
    <property type="protein sequence ID" value="GEP03151.1"/>
    <property type="molecule type" value="Genomic_DNA"/>
</dbReference>
<dbReference type="InterPro" id="IPR050697">
    <property type="entry name" value="Adenylyl/Guanylyl_Cyclase_3/4"/>
</dbReference>
<gene>
    <name evidence="4" type="ORF">GCM10007888_57940</name>
    <name evidence="3" type="ORF">MOX02_11890</name>
</gene>
<proteinExistence type="predicted"/>
<feature type="transmembrane region" description="Helical" evidence="1">
    <location>
        <begin position="65"/>
        <end position="83"/>
    </location>
</feature>
<dbReference type="InterPro" id="IPR001054">
    <property type="entry name" value="A/G_cyclase"/>
</dbReference>
<dbReference type="SMART" id="SM00044">
    <property type="entry name" value="CYCc"/>
    <property type="match status" value="1"/>
</dbReference>
<reference evidence="6" key="2">
    <citation type="journal article" date="2019" name="Int. J. Syst. Evol. Microbiol.">
        <title>The Global Catalogue of Microorganisms (GCM) 10K type strain sequencing project: providing services to taxonomists for standard genome sequencing and annotation.</title>
        <authorList>
            <consortium name="The Broad Institute Genomics Platform"/>
            <consortium name="The Broad Institute Genome Sequencing Center for Infectious Disease"/>
            <person name="Wu L."/>
            <person name="Ma J."/>
        </authorList>
    </citation>
    <scope>NUCLEOTIDE SEQUENCE [LARGE SCALE GENOMIC DNA]</scope>
    <source>
        <strain evidence="6">NBRC 107715</strain>
    </source>
</reference>
<accession>A0A512IZL3</accession>
<dbReference type="PANTHER" id="PTHR43081">
    <property type="entry name" value="ADENYLATE CYCLASE, TERMINAL-DIFFERENTIATION SPECIFIC-RELATED"/>
    <property type="match status" value="1"/>
</dbReference>
<feature type="transmembrane region" description="Helical" evidence="1">
    <location>
        <begin position="158"/>
        <end position="182"/>
    </location>
</feature>
<dbReference type="Proteomes" id="UP001156856">
    <property type="component" value="Unassembled WGS sequence"/>
</dbReference>
<dbReference type="Pfam" id="PF00211">
    <property type="entry name" value="Guanylate_cyc"/>
    <property type="match status" value="1"/>
</dbReference>
<reference evidence="4" key="1">
    <citation type="journal article" date="2014" name="Int. J. Syst. Evol. Microbiol.">
        <title>Complete genome of a new Firmicutes species belonging to the dominant human colonic microbiota ('Ruminococcus bicirculans') reveals two chromosomes and a selective capacity to utilize plant glucans.</title>
        <authorList>
            <consortium name="NISC Comparative Sequencing Program"/>
            <person name="Wegmann U."/>
            <person name="Louis P."/>
            <person name="Goesmann A."/>
            <person name="Henrissat B."/>
            <person name="Duncan S.H."/>
            <person name="Flint H.J."/>
        </authorList>
    </citation>
    <scope>NUCLEOTIDE SEQUENCE</scope>
    <source>
        <strain evidence="4">NBRC 107715</strain>
    </source>
</reference>
<dbReference type="PROSITE" id="PS50125">
    <property type="entry name" value="GUANYLATE_CYCLASE_2"/>
    <property type="match status" value="1"/>
</dbReference>
<evidence type="ECO:0000313" key="3">
    <source>
        <dbReference type="EMBL" id="GEP03151.1"/>
    </source>
</evidence>
<evidence type="ECO:0000259" key="2">
    <source>
        <dbReference type="PROSITE" id="PS50125"/>
    </source>
</evidence>
<dbReference type="GO" id="GO:0009190">
    <property type="term" value="P:cyclic nucleotide biosynthetic process"/>
    <property type="evidence" value="ECO:0007669"/>
    <property type="project" value="InterPro"/>
</dbReference>
<evidence type="ECO:0000313" key="5">
    <source>
        <dbReference type="Proteomes" id="UP000321960"/>
    </source>
</evidence>
<dbReference type="EMBL" id="BSPK01000112">
    <property type="protein sequence ID" value="GLS67410.1"/>
    <property type="molecule type" value="Genomic_DNA"/>
</dbReference>
<dbReference type="GO" id="GO:0035556">
    <property type="term" value="P:intracellular signal transduction"/>
    <property type="evidence" value="ECO:0007669"/>
    <property type="project" value="InterPro"/>
</dbReference>
<organism evidence="3 5">
    <name type="scientific">Methylobacterium oxalidis</name>
    <dbReference type="NCBI Taxonomy" id="944322"/>
    <lineage>
        <taxon>Bacteria</taxon>
        <taxon>Pseudomonadati</taxon>
        <taxon>Pseudomonadota</taxon>
        <taxon>Alphaproteobacteria</taxon>
        <taxon>Hyphomicrobiales</taxon>
        <taxon>Methylobacteriaceae</taxon>
        <taxon>Methylobacterium</taxon>
    </lineage>
</organism>
<evidence type="ECO:0000313" key="4">
    <source>
        <dbReference type="EMBL" id="GLS67410.1"/>
    </source>
</evidence>
<feature type="transmembrane region" description="Helical" evidence="1">
    <location>
        <begin position="40"/>
        <end position="59"/>
    </location>
</feature>
<evidence type="ECO:0000256" key="1">
    <source>
        <dbReference type="SAM" id="Phobius"/>
    </source>
</evidence>
<dbReference type="AlphaFoldDB" id="A0A512IZL3"/>
<name>A0A512IZL3_9HYPH</name>
<reference evidence="4" key="4">
    <citation type="submission" date="2023-01" db="EMBL/GenBank/DDBJ databases">
        <title>Draft genome sequence of Methylobacterium oxalidis strain NBRC 107715.</title>
        <authorList>
            <person name="Sun Q."/>
            <person name="Mori K."/>
        </authorList>
    </citation>
    <scope>NUCLEOTIDE SEQUENCE</scope>
    <source>
        <strain evidence="4">NBRC 107715</strain>
    </source>
</reference>
<protein>
    <recommendedName>
        <fullName evidence="2">Guanylate cyclase domain-containing protein</fullName>
    </recommendedName>
</protein>
<evidence type="ECO:0000313" key="6">
    <source>
        <dbReference type="Proteomes" id="UP001156856"/>
    </source>
</evidence>
<keyword evidence="1" id="KW-0472">Membrane</keyword>
<dbReference type="Proteomes" id="UP000321960">
    <property type="component" value="Unassembled WGS sequence"/>
</dbReference>
<comment type="caution">
    <text evidence="3">The sequence shown here is derived from an EMBL/GenBank/DDBJ whole genome shotgun (WGS) entry which is preliminary data.</text>
</comment>
<keyword evidence="1" id="KW-0812">Transmembrane</keyword>
<dbReference type="CDD" id="cd07302">
    <property type="entry name" value="CHD"/>
    <property type="match status" value="1"/>
</dbReference>